<gene>
    <name evidence="2" type="ORF">TBC1_111600</name>
</gene>
<proteinExistence type="predicted"/>
<feature type="chain" id="PRO_5006633278" evidence="1">
    <location>
        <begin position="24"/>
        <end position="285"/>
    </location>
</feature>
<dbReference type="Pfam" id="PF19841">
    <property type="entry name" value="GldN"/>
    <property type="match status" value="1"/>
</dbReference>
<evidence type="ECO:0000313" key="3">
    <source>
        <dbReference type="Proteomes" id="UP000053091"/>
    </source>
</evidence>
<dbReference type="RefSeq" id="WP_062040535.1">
    <property type="nucleotide sequence ID" value="NZ_DF968182.1"/>
</dbReference>
<evidence type="ECO:0000256" key="1">
    <source>
        <dbReference type="SAM" id="SignalP"/>
    </source>
</evidence>
<protein>
    <submittedName>
        <fullName evidence="2">Gliding motility associated protien GldN</fullName>
    </submittedName>
</protein>
<feature type="signal peptide" evidence="1">
    <location>
        <begin position="1"/>
        <end position="23"/>
    </location>
</feature>
<accession>A0A0S7BY66</accession>
<dbReference type="OrthoDB" id="1141916at2"/>
<sequence length="285" mass="34018">MKKLFGYFVLALVMAGLAKSADAQVLDSPPRDGVYDKKVTIEKKPITYPWVREADVVWRKRIWRVIDLREKMNQPFYYPEVPHNDLRSLVQVILDALKEGTITAYDASSTTDEFLVPLTYQEIMNRLERTDSATMQRPYPPYDWYDTVISVKFNPSDVKRFRIKEDWFFDKQRSVMEVRILGICPVRDNYDEKGLFRAYDPLFWIYFPEARPVLAKAEVFNRNNSAARKTYDDIFWKRMFTSYIYKEDNVYDRRISDYATGIDALMEAERVKNDLFMFEHNLWEF</sequence>
<dbReference type="EMBL" id="DF968182">
    <property type="protein sequence ID" value="GAP43447.1"/>
    <property type="molecule type" value="Genomic_DNA"/>
</dbReference>
<name>A0A0S7BY66_9BACT</name>
<organism evidence="2">
    <name type="scientific">Lentimicrobium saccharophilum</name>
    <dbReference type="NCBI Taxonomy" id="1678841"/>
    <lineage>
        <taxon>Bacteria</taxon>
        <taxon>Pseudomonadati</taxon>
        <taxon>Bacteroidota</taxon>
        <taxon>Bacteroidia</taxon>
        <taxon>Bacteroidales</taxon>
        <taxon>Lentimicrobiaceae</taxon>
        <taxon>Lentimicrobium</taxon>
    </lineage>
</organism>
<keyword evidence="1" id="KW-0732">Signal</keyword>
<dbReference type="NCBIfam" id="TIGR03523">
    <property type="entry name" value="GldN"/>
    <property type="match status" value="1"/>
</dbReference>
<dbReference type="InterPro" id="IPR019847">
    <property type="entry name" value="Gliding_motility_assoc_GldN"/>
</dbReference>
<reference evidence="2" key="1">
    <citation type="journal article" date="2015" name="Genome Announc.">
        <title>Draft Genome Sequence of Bacteroidales Strain TBC1, a Novel Isolate from a Methanogenic Wastewater Treatment System.</title>
        <authorList>
            <person name="Tourlousse D.M."/>
            <person name="Matsuura N."/>
            <person name="Sun L."/>
            <person name="Toyonaga M."/>
            <person name="Kuroda K."/>
            <person name="Ohashi A."/>
            <person name="Cruz R."/>
            <person name="Yamaguchi T."/>
            <person name="Sekiguchi Y."/>
        </authorList>
    </citation>
    <scope>NUCLEOTIDE SEQUENCE [LARGE SCALE GENOMIC DNA]</scope>
    <source>
        <strain evidence="2">TBC1</strain>
    </source>
</reference>
<dbReference type="AlphaFoldDB" id="A0A0S7BY66"/>
<dbReference type="Proteomes" id="UP000053091">
    <property type="component" value="Unassembled WGS sequence"/>
</dbReference>
<dbReference type="STRING" id="1678841.TBC1_111600"/>
<evidence type="ECO:0000313" key="2">
    <source>
        <dbReference type="EMBL" id="GAP43447.1"/>
    </source>
</evidence>
<keyword evidence="3" id="KW-1185">Reference proteome</keyword>